<feature type="binding site" evidence="5">
    <location>
        <position position="191"/>
    </location>
    <ligand>
        <name>molybdate</name>
        <dbReference type="ChEBI" id="CHEBI:36264"/>
    </ligand>
</feature>
<reference evidence="6 7" key="1">
    <citation type="submission" date="2019-01" db="EMBL/GenBank/DDBJ databases">
        <authorList>
            <person name="Brito A."/>
        </authorList>
    </citation>
    <scope>NUCLEOTIDE SEQUENCE [LARGE SCALE GENOMIC DNA]</scope>
    <source>
        <strain evidence="6">1</strain>
    </source>
</reference>
<evidence type="ECO:0000256" key="5">
    <source>
        <dbReference type="PIRSR" id="PIRSR004846-1"/>
    </source>
</evidence>
<evidence type="ECO:0000313" key="6">
    <source>
        <dbReference type="EMBL" id="VEP17373.1"/>
    </source>
</evidence>
<dbReference type="FunFam" id="3.40.190.10:FF:000035">
    <property type="entry name" value="Molybdate ABC transporter substrate-binding protein"/>
    <property type="match status" value="1"/>
</dbReference>
<proteinExistence type="inferred from homology"/>
<dbReference type="OrthoDB" id="9785015at2"/>
<dbReference type="InterPro" id="IPR041879">
    <property type="entry name" value="YvgL-like_PBP2"/>
</dbReference>
<keyword evidence="6" id="KW-0449">Lipoprotein</keyword>
<organism evidence="6 7">
    <name type="scientific">Hyella patelloides LEGE 07179</name>
    <dbReference type="NCBI Taxonomy" id="945734"/>
    <lineage>
        <taxon>Bacteria</taxon>
        <taxon>Bacillati</taxon>
        <taxon>Cyanobacteriota</taxon>
        <taxon>Cyanophyceae</taxon>
        <taxon>Pleurocapsales</taxon>
        <taxon>Hyellaceae</taxon>
        <taxon>Hyella</taxon>
    </lineage>
</organism>
<gene>
    <name evidence="6" type="primary">yvgL</name>
    <name evidence="6" type="ORF">H1P_60029</name>
</gene>
<comment type="similarity">
    <text evidence="1">Belongs to the bacterial solute-binding protein ModA family.</text>
</comment>
<name>A0A563W1G2_9CYAN</name>
<dbReference type="InterPro" id="IPR050682">
    <property type="entry name" value="ModA/WtpA"/>
</dbReference>
<evidence type="ECO:0000256" key="2">
    <source>
        <dbReference type="ARBA" id="ARBA00022505"/>
    </source>
</evidence>
<dbReference type="NCBIfam" id="TIGR01256">
    <property type="entry name" value="modA"/>
    <property type="match status" value="1"/>
</dbReference>
<feature type="binding site" evidence="5">
    <location>
        <position position="51"/>
    </location>
    <ligand>
        <name>molybdate</name>
        <dbReference type="ChEBI" id="CHEBI:36264"/>
    </ligand>
</feature>
<evidence type="ECO:0000256" key="1">
    <source>
        <dbReference type="ARBA" id="ARBA00009175"/>
    </source>
</evidence>
<dbReference type="InterPro" id="IPR005950">
    <property type="entry name" value="ModA"/>
</dbReference>
<dbReference type="GO" id="GO:1901359">
    <property type="term" value="F:tungstate binding"/>
    <property type="evidence" value="ECO:0007669"/>
    <property type="project" value="UniProtKB-ARBA"/>
</dbReference>
<dbReference type="PANTHER" id="PTHR30632">
    <property type="entry name" value="MOLYBDATE-BINDING PERIPLASMIC PROTEIN"/>
    <property type="match status" value="1"/>
</dbReference>
<dbReference type="PROSITE" id="PS51257">
    <property type="entry name" value="PROKAR_LIPOPROTEIN"/>
    <property type="match status" value="1"/>
</dbReference>
<dbReference type="SUPFAM" id="SSF53850">
    <property type="entry name" value="Periplasmic binding protein-like II"/>
    <property type="match status" value="1"/>
</dbReference>
<dbReference type="PIRSF" id="PIRSF004846">
    <property type="entry name" value="ModA"/>
    <property type="match status" value="1"/>
</dbReference>
<feature type="binding site" evidence="5">
    <location>
        <position position="164"/>
    </location>
    <ligand>
        <name>molybdate</name>
        <dbReference type="ChEBI" id="CHEBI:36264"/>
    </ligand>
</feature>
<dbReference type="GO" id="GO:0015689">
    <property type="term" value="P:molybdate ion transport"/>
    <property type="evidence" value="ECO:0007669"/>
    <property type="project" value="InterPro"/>
</dbReference>
<keyword evidence="4" id="KW-0732">Signal</keyword>
<dbReference type="RefSeq" id="WP_144863375.1">
    <property type="nucleotide sequence ID" value="NZ_LR213770.1"/>
</dbReference>
<keyword evidence="7" id="KW-1185">Reference proteome</keyword>
<dbReference type="Pfam" id="PF13531">
    <property type="entry name" value="SBP_bac_11"/>
    <property type="match status" value="1"/>
</dbReference>
<feature type="binding site" evidence="5">
    <location>
        <position position="209"/>
    </location>
    <ligand>
        <name>molybdate</name>
        <dbReference type="ChEBI" id="CHEBI:36264"/>
    </ligand>
</feature>
<feature type="binding site" evidence="5">
    <location>
        <position position="79"/>
    </location>
    <ligand>
        <name>molybdate</name>
        <dbReference type="ChEBI" id="CHEBI:36264"/>
    </ligand>
</feature>
<keyword evidence="3 5" id="KW-0479">Metal-binding</keyword>
<dbReference type="EMBL" id="CAACVJ010000556">
    <property type="protein sequence ID" value="VEP17373.1"/>
    <property type="molecule type" value="Genomic_DNA"/>
</dbReference>
<dbReference type="GO" id="GO:0030973">
    <property type="term" value="F:molybdate ion binding"/>
    <property type="evidence" value="ECO:0007669"/>
    <property type="project" value="UniProtKB-ARBA"/>
</dbReference>
<dbReference type="AlphaFoldDB" id="A0A563W1G2"/>
<keyword evidence="2 5" id="KW-0500">Molybdenum</keyword>
<protein>
    <submittedName>
        <fullName evidence="6">Putative ABC transporter substrate-binding lipoprotein YvgL</fullName>
    </submittedName>
</protein>
<dbReference type="Proteomes" id="UP000320055">
    <property type="component" value="Unassembled WGS sequence"/>
</dbReference>
<evidence type="ECO:0000256" key="4">
    <source>
        <dbReference type="ARBA" id="ARBA00022729"/>
    </source>
</evidence>
<dbReference type="Gene3D" id="3.40.190.10">
    <property type="entry name" value="Periplasmic binding protein-like II"/>
    <property type="match status" value="2"/>
</dbReference>
<accession>A0A563W1G2</accession>
<evidence type="ECO:0000313" key="7">
    <source>
        <dbReference type="Proteomes" id="UP000320055"/>
    </source>
</evidence>
<dbReference type="GO" id="GO:0046872">
    <property type="term" value="F:metal ion binding"/>
    <property type="evidence" value="ECO:0007669"/>
    <property type="project" value="UniProtKB-KW"/>
</dbReference>
<dbReference type="CDD" id="cd13537">
    <property type="entry name" value="PBP2_YvgL_like"/>
    <property type="match status" value="1"/>
</dbReference>
<dbReference type="PANTHER" id="PTHR30632:SF0">
    <property type="entry name" value="SULFATE-BINDING PROTEIN"/>
    <property type="match status" value="1"/>
</dbReference>
<sequence length="283" mass="31145">MKKQKKILYFLSLSILSLFLIVGCDRLSNISLEKPSIATPSTQLTVSAAASLKNVMEEIEPIYQQKHPETEIIYNFASSGSLQRQIEQGAPVDVFISAATNQIDALEKQDLLLIETRQDLLKNQMVLVTPESHAKNDLKIDNFEDLTTKEITMIALGEPESVPAGKYAQEVLTSFEIADKVNSKAVYGKDVRQVLNYVATGNVDAGIVYRTDAQVSDNVQIVATAPETSHSPVIYPIAVMKDSDNSEAATQLIEFLTTPEAQAVFKEHGFVSVVSPVKRDRDS</sequence>
<evidence type="ECO:0000256" key="3">
    <source>
        <dbReference type="ARBA" id="ARBA00022723"/>
    </source>
</evidence>